<dbReference type="AlphaFoldDB" id="A0A0F7KGX9"/>
<dbReference type="OrthoDB" id="8546610at2"/>
<reference evidence="3 4" key="2">
    <citation type="journal article" date="2016" name="Genome Announc.">
        <title>Genome Sequence of Nitrosomonas communis Strain Nm2, a Mesophilic Ammonia-Oxidizing Bacterium Isolated from Mediterranean Soil.</title>
        <authorList>
            <person name="Kozlowski J.A."/>
            <person name="Kits K.D."/>
            <person name="Stein L.Y."/>
        </authorList>
    </citation>
    <scope>NUCLEOTIDE SEQUENCE [LARGE SCALE GENOMIC DNA]</scope>
    <source>
        <strain evidence="3 4">Nm2</strain>
    </source>
</reference>
<dbReference type="InterPro" id="IPR008503">
    <property type="entry name" value="Asp_endopeptidase"/>
</dbReference>
<reference evidence="4" key="1">
    <citation type="submission" date="2015-05" db="EMBL/GenBank/DDBJ databases">
        <title>Draft genome of Nitrosomonas communis strain Nm2.</title>
        <authorList>
            <person name="Kozlowski J.A."/>
            <person name="Kits K.D."/>
            <person name="Stein L.Y."/>
        </authorList>
    </citation>
    <scope>NUCLEOTIDE SEQUENCE [LARGE SCALE GENOMIC DNA]</scope>
    <source>
        <strain evidence="4">Nm2</strain>
    </source>
</reference>
<keyword evidence="4" id="KW-1185">Reference proteome</keyword>
<accession>A0A0F7KGX9</accession>
<dbReference type="PANTHER" id="PTHR38037:SF2">
    <property type="entry name" value="ATP-DEPENDENT ZINC PROTEASE DOMAIN-CONTAINING PROTEIN-RELATED"/>
    <property type="match status" value="1"/>
</dbReference>
<organism evidence="3 4">
    <name type="scientific">Nitrosomonas communis</name>
    <dbReference type="NCBI Taxonomy" id="44574"/>
    <lineage>
        <taxon>Bacteria</taxon>
        <taxon>Pseudomonadati</taxon>
        <taxon>Pseudomonadota</taxon>
        <taxon>Betaproteobacteria</taxon>
        <taxon>Nitrosomonadales</taxon>
        <taxon>Nitrosomonadaceae</taxon>
        <taxon>Nitrosomonas</taxon>
    </lineage>
</organism>
<protein>
    <recommendedName>
        <fullName evidence="2">Retropepsin-like aspartic endopeptidase domain-containing protein</fullName>
    </recommendedName>
</protein>
<dbReference type="Pfam" id="PF05618">
    <property type="entry name" value="Zn_protease"/>
    <property type="match status" value="1"/>
</dbReference>
<proteinExistence type="predicted"/>
<dbReference type="Gene3D" id="2.40.70.10">
    <property type="entry name" value="Acid Proteases"/>
    <property type="match status" value="1"/>
</dbReference>
<evidence type="ECO:0000259" key="2">
    <source>
        <dbReference type="Pfam" id="PF05618"/>
    </source>
</evidence>
<dbReference type="PATRIC" id="fig|44574.3.peg.2877"/>
<feature type="domain" description="Retropepsin-like aspartic endopeptidase" evidence="2">
    <location>
        <begin position="39"/>
        <end position="174"/>
    </location>
</feature>
<dbReference type="KEGG" id="nco:AAW31_11810"/>
<sequence length="198" mass="22619">MMIRILREHFYCLLAIFLLITSDSVLSDSKTDQPEPRHILGWVESIRLEPWGLKMLARIDTGANTSSMSARDIHQFKKGNKDWVRFILDFGTEKGKPTRTVEIERPLLRSHKIKQHSGISQERLIIAMDVCLANEIHKVEFNLIDRRALNYPILLGRKALAGVALVDSSRTHLSKADCGHVKKKKKKNDQSDELAIPE</sequence>
<dbReference type="EMBL" id="CP011451">
    <property type="protein sequence ID" value="AKH38323.1"/>
    <property type="molecule type" value="Genomic_DNA"/>
</dbReference>
<gene>
    <name evidence="3" type="ORF">AAW31_11810</name>
</gene>
<feature type="region of interest" description="Disordered" evidence="1">
    <location>
        <begin position="177"/>
        <end position="198"/>
    </location>
</feature>
<evidence type="ECO:0000256" key="1">
    <source>
        <dbReference type="SAM" id="MobiDB-lite"/>
    </source>
</evidence>
<dbReference type="Proteomes" id="UP000034156">
    <property type="component" value="Chromosome"/>
</dbReference>
<evidence type="ECO:0000313" key="4">
    <source>
        <dbReference type="Proteomes" id="UP000034156"/>
    </source>
</evidence>
<dbReference type="SUPFAM" id="SSF50630">
    <property type="entry name" value="Acid proteases"/>
    <property type="match status" value="1"/>
</dbReference>
<name>A0A0F7KGX9_9PROT</name>
<dbReference type="InterPro" id="IPR021109">
    <property type="entry name" value="Peptidase_aspartic_dom_sf"/>
</dbReference>
<dbReference type="PANTHER" id="PTHR38037">
    <property type="entry name" value="ZN_PROTEASE DOMAIN-CONTAINING PROTEIN"/>
    <property type="match status" value="1"/>
</dbReference>
<evidence type="ECO:0000313" key="3">
    <source>
        <dbReference type="EMBL" id="AKH38323.1"/>
    </source>
</evidence>